<evidence type="ECO:0000256" key="1">
    <source>
        <dbReference type="ARBA" id="ARBA00004374"/>
    </source>
</evidence>
<keyword evidence="9" id="KW-0342">GTP-binding</keyword>
<comment type="caution">
    <text evidence="14">The sequence shown here is derived from an EMBL/GenBank/DDBJ whole genome shotgun (WGS) entry which is preliminary data.</text>
</comment>
<proteinExistence type="predicted"/>
<feature type="non-terminal residue" evidence="14">
    <location>
        <position position="1"/>
    </location>
</feature>
<dbReference type="EMBL" id="JAIFTH010000383">
    <property type="protein sequence ID" value="KAG9509656.1"/>
    <property type="molecule type" value="Genomic_DNA"/>
</dbReference>
<evidence type="ECO:0000259" key="13">
    <source>
        <dbReference type="PROSITE" id="PS51718"/>
    </source>
</evidence>
<dbReference type="InterPro" id="IPR006884">
    <property type="entry name" value="Fzo/mitofusin_HR2"/>
</dbReference>
<dbReference type="CDD" id="cd09912">
    <property type="entry name" value="DLP_2"/>
    <property type="match status" value="1"/>
</dbReference>
<keyword evidence="7" id="KW-0175">Coiled coil</keyword>
<dbReference type="Pfam" id="PF02466">
    <property type="entry name" value="Tim17"/>
    <property type="match status" value="1"/>
</dbReference>
<name>A0ABQ7S8C2_9ACAR</name>
<evidence type="ECO:0000256" key="10">
    <source>
        <dbReference type="ARBA" id="ARBA00023136"/>
    </source>
</evidence>
<keyword evidence="10 12" id="KW-0472">Membrane</keyword>
<dbReference type="InterPro" id="IPR045063">
    <property type="entry name" value="Dynamin_N"/>
</dbReference>
<dbReference type="PANTHER" id="PTHR10465">
    <property type="entry name" value="TRANSMEMBRANE GTPASE FZO1"/>
    <property type="match status" value="1"/>
</dbReference>
<dbReference type="Gene3D" id="3.40.50.300">
    <property type="entry name" value="P-loop containing nucleotide triphosphate hydrolases"/>
    <property type="match status" value="1"/>
</dbReference>
<dbReference type="Proteomes" id="UP000825002">
    <property type="component" value="Unassembled WGS sequence"/>
</dbReference>
<gene>
    <name evidence="14" type="primary">Marf</name>
    <name evidence="14" type="ORF">GZH46_01814</name>
</gene>
<keyword evidence="15" id="KW-1185">Reference proteome</keyword>
<protein>
    <submittedName>
        <fullName evidence="14">Transmembrane GTPase Marf</fullName>
    </submittedName>
</protein>
<keyword evidence="5" id="KW-0378">Hydrolase</keyword>
<dbReference type="InterPro" id="IPR030381">
    <property type="entry name" value="G_DYNAMIN_dom"/>
</dbReference>
<keyword evidence="4" id="KW-1000">Mitochondrion outer membrane</keyword>
<evidence type="ECO:0000256" key="7">
    <source>
        <dbReference type="ARBA" id="ARBA00023054"/>
    </source>
</evidence>
<evidence type="ECO:0000256" key="5">
    <source>
        <dbReference type="ARBA" id="ARBA00022801"/>
    </source>
</evidence>
<keyword evidence="8" id="KW-0496">Mitochondrion</keyword>
<dbReference type="InterPro" id="IPR027417">
    <property type="entry name" value="P-loop_NTPase"/>
</dbReference>
<feature type="domain" description="Dynamin-type G" evidence="13">
    <location>
        <begin position="104"/>
        <end position="355"/>
    </location>
</feature>
<evidence type="ECO:0000256" key="9">
    <source>
        <dbReference type="ARBA" id="ARBA00023134"/>
    </source>
</evidence>
<feature type="transmembrane region" description="Helical" evidence="12">
    <location>
        <begin position="990"/>
        <end position="1011"/>
    </location>
</feature>
<sequence>HINNHWAMPPKNQKGRFVEMNGSRKPKKNPMSDKIDNGESPLRLFSEAKGRINELFGELNDTIQKADQFFAREQIEDDLIVSPDELENLKKLCNKVTAIRDVLSRDQMKVAFFGRTSNGKSSVINAILHDKILPTGIGHTTNCFLQIQGNKEDEAFLIVGDQDKRSIQSVSHLANALNADALEDSTLVKIFWPISKCPLLQYDVVLVDSPGVDVTPNLDEWIDKHCLDADVFVLVSNAESTLMQTEKAFFHKVNEKLSKPNIFILNNRWDASASEPENMESVKKQHLDRAVNFLSEELKIISKDEAVHRIFFVSAREALETRLNQAKGEEVNDTHQKLGYYDRLTEFRQFERSFEECLSKSAVKTKFQQHTNRGRATLSDLNDLLCKALENSTKSMEHKMKLAKEKEFQLQVIKGGILRIKSSVFSQIDEIGSQVNVRAASTLNDEIRRLSLVIDEFEMRFSADPIALESYKSDLHKHVESCLGENLRVRLSTVVACQVGEAHKQIVEQVGTLLSEDRRRDNMSTFMQQYDFEDLFNIPSCKSLFEDFHEDLEFRFSLGLVSIIKRIQNKWSDKTVTRPPVAADSSFSQNNSDFAVLHATSGFDFLATLERTLLIAPQSQTTIGALALGGFLVRTVGWRVIMITTSVYGALYAYEYLTWTNSAKERAFKRQYVRHATKKLKMFVDITSTNISTHVKRELNSTFTRLGKLVHEELRGTESSIDKLDTYVSKLERCRKFANELLNNTDLISRQLEAFAQTFLILTLWSREEVVRAPIDKNSTRKAVYDRKQHHRYAPEYPFDCGGLYPRTTTAFRSELLPSYSFAAYRASMARILRSCSLGSMFIHRVVVELALITKGISKVRKPMVSMDIDVHHGSTSCKASNPYINGPWRIIDDCGGAFTMGAIGGSVFQSIKGFRNSPTGLSRRLLGSWMAVKTRAPVIGGSFAVWGGLFSSIDCSLMYIRQKEDPYNSIASGALTGAILAVRKGVGSMIGSAVVGGVLLALIEGVGIMFTRHGAQDFQEIRRQTYEQSQRDII</sequence>
<evidence type="ECO:0000313" key="14">
    <source>
        <dbReference type="EMBL" id="KAG9509656.1"/>
    </source>
</evidence>
<evidence type="ECO:0000256" key="2">
    <source>
        <dbReference type="ARBA" id="ARBA00022692"/>
    </source>
</evidence>
<comment type="subcellular location">
    <subcellularLocation>
        <location evidence="1">Mitochondrion outer membrane</location>
        <topology evidence="1">Multi-pass membrane protein</topology>
    </subcellularLocation>
</comment>
<dbReference type="InterPro" id="IPR027094">
    <property type="entry name" value="Mitofusin_fam"/>
</dbReference>
<dbReference type="Gene3D" id="1.20.5.110">
    <property type="match status" value="1"/>
</dbReference>
<evidence type="ECO:0000256" key="4">
    <source>
        <dbReference type="ARBA" id="ARBA00022787"/>
    </source>
</evidence>
<accession>A0ABQ7S8C2</accession>
<dbReference type="SUPFAM" id="SSF111479">
    <property type="entry name" value="Fzo-like conserved region"/>
    <property type="match status" value="1"/>
</dbReference>
<evidence type="ECO:0000313" key="15">
    <source>
        <dbReference type="Proteomes" id="UP000825002"/>
    </source>
</evidence>
<dbReference type="PANTHER" id="PTHR10465:SF3">
    <property type="entry name" value="TRANSMEMBRANE GTPASE MARF-RELATED"/>
    <property type="match status" value="1"/>
</dbReference>
<keyword evidence="3" id="KW-0547">Nucleotide-binding</keyword>
<organism evidence="14 15">
    <name type="scientific">Fragariocoptes setiger</name>
    <dbReference type="NCBI Taxonomy" id="1670756"/>
    <lineage>
        <taxon>Eukaryota</taxon>
        <taxon>Metazoa</taxon>
        <taxon>Ecdysozoa</taxon>
        <taxon>Arthropoda</taxon>
        <taxon>Chelicerata</taxon>
        <taxon>Arachnida</taxon>
        <taxon>Acari</taxon>
        <taxon>Acariformes</taxon>
        <taxon>Trombidiformes</taxon>
        <taxon>Prostigmata</taxon>
        <taxon>Eupodina</taxon>
        <taxon>Eriophyoidea</taxon>
        <taxon>Phytoptidae</taxon>
        <taxon>Fragariocoptes</taxon>
    </lineage>
</organism>
<dbReference type="Pfam" id="PF04799">
    <property type="entry name" value="Fzo_mitofusin"/>
    <property type="match status" value="1"/>
</dbReference>
<evidence type="ECO:0000256" key="11">
    <source>
        <dbReference type="SAM" id="MobiDB-lite"/>
    </source>
</evidence>
<evidence type="ECO:0000256" key="6">
    <source>
        <dbReference type="ARBA" id="ARBA00022989"/>
    </source>
</evidence>
<keyword evidence="6 12" id="KW-1133">Transmembrane helix</keyword>
<feature type="region of interest" description="Disordered" evidence="11">
    <location>
        <begin position="1"/>
        <end position="40"/>
    </location>
</feature>
<dbReference type="Pfam" id="PF00350">
    <property type="entry name" value="Dynamin_N"/>
    <property type="match status" value="1"/>
</dbReference>
<reference evidence="14 15" key="1">
    <citation type="submission" date="2020-10" db="EMBL/GenBank/DDBJ databases">
        <authorList>
            <person name="Klimov P.B."/>
            <person name="Dyachkov S.M."/>
            <person name="Chetverikov P.E."/>
        </authorList>
    </citation>
    <scope>NUCLEOTIDE SEQUENCE [LARGE SCALE GENOMIC DNA]</scope>
    <source>
        <strain evidence="14">BMOC 18-1129-001#AD2665</strain>
        <tissue evidence="14">Entire mites</tissue>
    </source>
</reference>
<evidence type="ECO:0000256" key="8">
    <source>
        <dbReference type="ARBA" id="ARBA00023128"/>
    </source>
</evidence>
<keyword evidence="2 12" id="KW-0812">Transmembrane</keyword>
<dbReference type="SUPFAM" id="SSF52540">
    <property type="entry name" value="P-loop containing nucleoside triphosphate hydrolases"/>
    <property type="match status" value="1"/>
</dbReference>
<evidence type="ECO:0000256" key="12">
    <source>
        <dbReference type="SAM" id="Phobius"/>
    </source>
</evidence>
<evidence type="ECO:0000256" key="3">
    <source>
        <dbReference type="ARBA" id="ARBA00022741"/>
    </source>
</evidence>
<dbReference type="PROSITE" id="PS51718">
    <property type="entry name" value="G_DYNAMIN_2"/>
    <property type="match status" value="1"/>
</dbReference>